<dbReference type="EMBL" id="QXFW01000631">
    <property type="protein sequence ID" value="KAE9006877.1"/>
    <property type="molecule type" value="Genomic_DNA"/>
</dbReference>
<evidence type="ECO:0000313" key="26">
    <source>
        <dbReference type="Proteomes" id="UP000476176"/>
    </source>
</evidence>
<evidence type="ECO:0000256" key="4">
    <source>
        <dbReference type="ARBA" id="ARBA00022722"/>
    </source>
</evidence>
<feature type="domain" description="Reverse transcriptase" evidence="9">
    <location>
        <begin position="181"/>
        <end position="361"/>
    </location>
</feature>
<evidence type="ECO:0000256" key="8">
    <source>
        <dbReference type="ARBA" id="ARBA00022918"/>
    </source>
</evidence>
<keyword evidence="20" id="KW-1185">Reference proteome</keyword>
<keyword evidence="2" id="KW-0808">Transferase</keyword>
<evidence type="ECO:0000313" key="10">
    <source>
        <dbReference type="EMBL" id="KAE8944644.1"/>
    </source>
</evidence>
<evidence type="ECO:0000256" key="6">
    <source>
        <dbReference type="ARBA" id="ARBA00022759"/>
    </source>
</evidence>
<dbReference type="Gene3D" id="3.30.70.270">
    <property type="match status" value="2"/>
</dbReference>
<dbReference type="SUPFAM" id="SSF56672">
    <property type="entry name" value="DNA/RNA polymerases"/>
    <property type="match status" value="1"/>
</dbReference>
<keyword evidence="7" id="KW-0378">Hydrolase</keyword>
<evidence type="ECO:0000313" key="15">
    <source>
        <dbReference type="EMBL" id="KAE9226135.1"/>
    </source>
</evidence>
<keyword evidence="4" id="KW-0540">Nuclease</keyword>
<evidence type="ECO:0000313" key="27">
    <source>
        <dbReference type="Proteomes" id="UP000488956"/>
    </source>
</evidence>
<evidence type="ECO:0000313" key="21">
    <source>
        <dbReference type="Proteomes" id="UP000437068"/>
    </source>
</evidence>
<evidence type="ECO:0000256" key="1">
    <source>
        <dbReference type="ARBA" id="ARBA00022670"/>
    </source>
</evidence>
<evidence type="ECO:0000313" key="23">
    <source>
        <dbReference type="Proteomes" id="UP000440732"/>
    </source>
</evidence>
<dbReference type="CDD" id="cd01647">
    <property type="entry name" value="RT_LTR"/>
    <property type="match status" value="1"/>
</dbReference>
<dbReference type="PROSITE" id="PS50878">
    <property type="entry name" value="RT_POL"/>
    <property type="match status" value="1"/>
</dbReference>
<dbReference type="Proteomes" id="UP000440732">
    <property type="component" value="Unassembled WGS sequence"/>
</dbReference>
<dbReference type="EMBL" id="QXGA01000114">
    <property type="protein sequence ID" value="KAE9152240.1"/>
    <property type="molecule type" value="Genomic_DNA"/>
</dbReference>
<dbReference type="EMBL" id="QXGC01000035">
    <property type="protein sequence ID" value="KAE9253610.1"/>
    <property type="molecule type" value="Genomic_DNA"/>
</dbReference>
<evidence type="ECO:0000313" key="24">
    <source>
        <dbReference type="Proteomes" id="UP000441208"/>
    </source>
</evidence>
<dbReference type="PANTHER" id="PTHR33064:SF37">
    <property type="entry name" value="RIBONUCLEASE H"/>
    <property type="match status" value="1"/>
</dbReference>
<keyword evidence="5" id="KW-0064">Aspartyl protease</keyword>
<dbReference type="Proteomes" id="UP000476176">
    <property type="component" value="Unassembled WGS sequence"/>
</dbReference>
<dbReference type="Proteomes" id="UP000437068">
    <property type="component" value="Unassembled WGS sequence"/>
</dbReference>
<dbReference type="Proteomes" id="UP000441208">
    <property type="component" value="Unassembled WGS sequence"/>
</dbReference>
<reference evidence="25 26" key="1">
    <citation type="submission" date="2018-09" db="EMBL/GenBank/DDBJ databases">
        <title>Genomic investigation of the strawberry pathogen Phytophthora fragariae indicates pathogenicity is determined by transcriptional variation in three key races.</title>
        <authorList>
            <person name="Adams T.M."/>
            <person name="Armitage A.D."/>
            <person name="Sobczyk M.K."/>
            <person name="Bates H.J."/>
            <person name="Dunwell J.M."/>
            <person name="Nellist C.F."/>
            <person name="Harrison R.J."/>
        </authorList>
    </citation>
    <scope>NUCLEOTIDE SEQUENCE [LARGE SCALE GENOMIC DNA]</scope>
    <source>
        <strain evidence="18 21">A4</strain>
        <strain evidence="16 22">BC-1</strain>
        <strain evidence="17 26">BC-23</strain>
        <strain evidence="15 20">NOV-27</strain>
        <strain evidence="14 23">NOV-5</strain>
        <strain evidence="13 24">NOV-71</strain>
        <strain evidence="10 19">NOV-9</strain>
        <strain evidence="12 27">ONT-3</strain>
        <strain evidence="11 25">SCRP245</strain>
    </source>
</reference>
<evidence type="ECO:0000313" key="16">
    <source>
        <dbReference type="EMBL" id="KAE9248068.1"/>
    </source>
</evidence>
<dbReference type="InterPro" id="IPR043128">
    <property type="entry name" value="Rev_trsase/Diguanyl_cyclase"/>
</dbReference>
<keyword evidence="3" id="KW-0548">Nucleotidyltransferase</keyword>
<evidence type="ECO:0000313" key="17">
    <source>
        <dbReference type="EMBL" id="KAE9253610.1"/>
    </source>
</evidence>
<dbReference type="EMBL" id="QXGF01000194">
    <property type="protein sequence ID" value="KAE8944644.1"/>
    <property type="molecule type" value="Genomic_DNA"/>
</dbReference>
<gene>
    <name evidence="18" type="ORF">PF001_g1477</name>
    <name evidence="16" type="ORF">PF002_g5976</name>
    <name evidence="17" type="ORF">PF004_g1438</name>
    <name evidence="15" type="ORF">PF005_g5250</name>
    <name evidence="14" type="ORF">PF006_g3525</name>
    <name evidence="13" type="ORF">PF007_g1696</name>
    <name evidence="10" type="ORF">PF009_g5688</name>
    <name evidence="12" type="ORF">PF010_g4494</name>
    <name evidence="11" type="ORF">PF011_g11382</name>
</gene>
<proteinExistence type="predicted"/>
<evidence type="ECO:0000313" key="22">
    <source>
        <dbReference type="Proteomes" id="UP000440367"/>
    </source>
</evidence>
<evidence type="ECO:0000313" key="25">
    <source>
        <dbReference type="Proteomes" id="UP000460718"/>
    </source>
</evidence>
<dbReference type="EMBL" id="QXGE01000036">
    <property type="protein sequence ID" value="KAE9328301.1"/>
    <property type="molecule type" value="Genomic_DNA"/>
</dbReference>
<evidence type="ECO:0000313" key="13">
    <source>
        <dbReference type="EMBL" id="KAE9137708.1"/>
    </source>
</evidence>
<evidence type="ECO:0000259" key="9">
    <source>
        <dbReference type="PROSITE" id="PS50878"/>
    </source>
</evidence>
<evidence type="ECO:0000256" key="3">
    <source>
        <dbReference type="ARBA" id="ARBA00022695"/>
    </source>
</evidence>
<protein>
    <recommendedName>
        <fullName evidence="9">Reverse transcriptase domain-containing protein</fullName>
    </recommendedName>
</protein>
<dbReference type="GO" id="GO:0003964">
    <property type="term" value="F:RNA-directed DNA polymerase activity"/>
    <property type="evidence" value="ECO:0007669"/>
    <property type="project" value="UniProtKB-KW"/>
</dbReference>
<evidence type="ECO:0000313" key="19">
    <source>
        <dbReference type="Proteomes" id="UP000429523"/>
    </source>
</evidence>
<keyword evidence="8" id="KW-0695">RNA-directed DNA polymerase</keyword>
<dbReference type="EMBL" id="QXGB01000180">
    <property type="protein sequence ID" value="KAE9226135.1"/>
    <property type="molecule type" value="Genomic_DNA"/>
</dbReference>
<dbReference type="Proteomes" id="UP000460718">
    <property type="component" value="Unassembled WGS sequence"/>
</dbReference>
<dbReference type="InterPro" id="IPR000477">
    <property type="entry name" value="RT_dom"/>
</dbReference>
<dbReference type="EMBL" id="QXGD01000202">
    <property type="protein sequence ID" value="KAE9248068.1"/>
    <property type="molecule type" value="Genomic_DNA"/>
</dbReference>
<comment type="caution">
    <text evidence="11">The sequence shown here is derived from an EMBL/GenBank/DDBJ whole genome shotgun (WGS) entry which is preliminary data.</text>
</comment>
<evidence type="ECO:0000313" key="14">
    <source>
        <dbReference type="EMBL" id="KAE9152240.1"/>
    </source>
</evidence>
<evidence type="ECO:0000313" key="20">
    <source>
        <dbReference type="Proteomes" id="UP000433483"/>
    </source>
</evidence>
<keyword evidence="6" id="KW-0255">Endonuclease</keyword>
<name>A0A6A3KM43_9STRA</name>
<dbReference type="EMBL" id="QXFZ01000042">
    <property type="protein sequence ID" value="KAE9137708.1"/>
    <property type="molecule type" value="Genomic_DNA"/>
</dbReference>
<evidence type="ECO:0000313" key="11">
    <source>
        <dbReference type="EMBL" id="KAE9006877.1"/>
    </source>
</evidence>
<dbReference type="EMBL" id="QXFX01000157">
    <property type="protein sequence ID" value="KAE9128484.1"/>
    <property type="molecule type" value="Genomic_DNA"/>
</dbReference>
<sequence length="575" mass="64910">MQVAGGALMLCRSAVTLNLRIVTAAGPLNLRSVPCLVLDGDEDEFLLGRKTMQDIGIDIDRLFEQLAGGDRVNEADGDDVSDNDTELHFVVDMEDIHRHLDRMLDEAREAGFEPLLLEELRTLVYEYADIWRVHIGADPPADVEPLVAQLHPGAQPYRSGIRKYPEPQRKFLREFVKELEKNGLVKRNNASRWACPALPVKKPHSDDFRCTMDYRPANKWTVALAGATPNLVVAIQSVKGAYAFGLFDPFKGFWQLPLHPISQEFYSFVTEDGVFTPTRVPQGASDSATHFQLQMQDCFRDMLYDNLLVWIDDLLLFAKTPEEYLAKLRGFFAVLRARRLKLNAKKCLLFSKQVTWCGKVVDGEGIRHSPERLDALVNLPLPPTAAALQQFICAANWLRDSMVDYARTVHPLQAKLKDVMAQRGRRKSQLAGVDLTWTDEDKDAFSAVVGLLATSNKQHFADKDARVRLLTDASNTGWSIVVSQVRHWDEEKSVAEQAHERLVCHGGHFTGAQLNWPIIEKEAYPVVRACADLAYLLDREKGIHIYCDHANLVYIFAPDKTVKAPLRGKLQRWAM</sequence>
<dbReference type="AlphaFoldDB" id="A0A6A3KM43"/>
<dbReference type="OrthoDB" id="91026at2759"/>
<dbReference type="Gene3D" id="3.10.10.10">
    <property type="entry name" value="HIV Type 1 Reverse Transcriptase, subunit A, domain 1"/>
    <property type="match status" value="1"/>
</dbReference>
<evidence type="ECO:0000256" key="5">
    <source>
        <dbReference type="ARBA" id="ARBA00022750"/>
    </source>
</evidence>
<dbReference type="InterPro" id="IPR051320">
    <property type="entry name" value="Viral_Replic_Matur_Polypro"/>
</dbReference>
<accession>A0A6A3KM43</accession>
<dbReference type="Proteomes" id="UP000429523">
    <property type="component" value="Unassembled WGS sequence"/>
</dbReference>
<evidence type="ECO:0000256" key="2">
    <source>
        <dbReference type="ARBA" id="ARBA00022679"/>
    </source>
</evidence>
<dbReference type="Proteomes" id="UP000440367">
    <property type="component" value="Unassembled WGS sequence"/>
</dbReference>
<dbReference type="InterPro" id="IPR043502">
    <property type="entry name" value="DNA/RNA_pol_sf"/>
</dbReference>
<dbReference type="GO" id="GO:0004190">
    <property type="term" value="F:aspartic-type endopeptidase activity"/>
    <property type="evidence" value="ECO:0007669"/>
    <property type="project" value="UniProtKB-KW"/>
</dbReference>
<dbReference type="GO" id="GO:0004519">
    <property type="term" value="F:endonuclease activity"/>
    <property type="evidence" value="ECO:0007669"/>
    <property type="project" value="UniProtKB-KW"/>
</dbReference>
<organism evidence="11 25">
    <name type="scientific">Phytophthora fragariae</name>
    <dbReference type="NCBI Taxonomy" id="53985"/>
    <lineage>
        <taxon>Eukaryota</taxon>
        <taxon>Sar</taxon>
        <taxon>Stramenopiles</taxon>
        <taxon>Oomycota</taxon>
        <taxon>Peronosporomycetes</taxon>
        <taxon>Peronosporales</taxon>
        <taxon>Peronosporaceae</taxon>
        <taxon>Phytophthora</taxon>
    </lineage>
</organism>
<dbReference type="Proteomes" id="UP000433483">
    <property type="component" value="Unassembled WGS sequence"/>
</dbReference>
<dbReference type="InterPro" id="IPR041373">
    <property type="entry name" value="RT_RNaseH"/>
</dbReference>
<evidence type="ECO:0000256" key="7">
    <source>
        <dbReference type="ARBA" id="ARBA00022801"/>
    </source>
</evidence>
<dbReference type="GO" id="GO:0006508">
    <property type="term" value="P:proteolysis"/>
    <property type="evidence" value="ECO:0007669"/>
    <property type="project" value="UniProtKB-KW"/>
</dbReference>
<dbReference type="Pfam" id="PF17917">
    <property type="entry name" value="RT_RNaseH"/>
    <property type="match status" value="1"/>
</dbReference>
<keyword evidence="1" id="KW-0645">Protease</keyword>
<dbReference type="Proteomes" id="UP000488956">
    <property type="component" value="Unassembled WGS sequence"/>
</dbReference>
<dbReference type="PANTHER" id="PTHR33064">
    <property type="entry name" value="POL PROTEIN"/>
    <property type="match status" value="1"/>
</dbReference>
<evidence type="ECO:0000313" key="18">
    <source>
        <dbReference type="EMBL" id="KAE9328301.1"/>
    </source>
</evidence>
<evidence type="ECO:0000313" key="12">
    <source>
        <dbReference type="EMBL" id="KAE9128484.1"/>
    </source>
</evidence>
<dbReference type="Pfam" id="PF00078">
    <property type="entry name" value="RVT_1"/>
    <property type="match status" value="1"/>
</dbReference>